<protein>
    <submittedName>
        <fullName evidence="1">Uncharacterized protein</fullName>
    </submittedName>
</protein>
<evidence type="ECO:0000313" key="1">
    <source>
        <dbReference type="EMBL" id="MEE8658179.1"/>
    </source>
</evidence>
<reference evidence="1 2" key="1">
    <citation type="submission" date="2023-10" db="EMBL/GenBank/DDBJ databases">
        <title>Sorlinia euscelidii gen. nov., sp. nov., an acetic acid bacteria isolated from the gut of Euscelidius variegatus emitter.</title>
        <authorList>
            <person name="Michoud G."/>
            <person name="Marasco R."/>
            <person name="Seferji K."/>
            <person name="Gonella E."/>
            <person name="Garuglieri E."/>
            <person name="Alma A."/>
            <person name="Mapelli F."/>
            <person name="Borin S."/>
            <person name="Daffonchio D."/>
            <person name="Crotti E."/>
        </authorList>
    </citation>
    <scope>NUCLEOTIDE SEQUENCE [LARGE SCALE GENOMIC DNA]</scope>
    <source>
        <strain evidence="1 2">EV16P</strain>
    </source>
</reference>
<sequence>MTPLAADGKPLDGTDVNGTFKTLLISRHHREVNYVMLWTRDFANNVGGYPQVAIVN</sequence>
<comment type="caution">
    <text evidence="1">The sequence shown here is derived from an EMBL/GenBank/DDBJ whole genome shotgun (WGS) entry which is preliminary data.</text>
</comment>
<proteinExistence type="predicted"/>
<gene>
    <name evidence="1" type="ORF">DOFOFD_04055</name>
</gene>
<dbReference type="EMBL" id="JAWJZY010000002">
    <property type="protein sequence ID" value="MEE8658179.1"/>
    <property type="molecule type" value="Genomic_DNA"/>
</dbReference>
<accession>A0ABU7TZZ9</accession>
<dbReference type="Proteomes" id="UP001312908">
    <property type="component" value="Unassembled WGS sequence"/>
</dbReference>
<organism evidence="1 2">
    <name type="scientific">Sorlinia euscelidii</name>
    <dbReference type="NCBI Taxonomy" id="3081148"/>
    <lineage>
        <taxon>Bacteria</taxon>
        <taxon>Pseudomonadati</taxon>
        <taxon>Pseudomonadota</taxon>
        <taxon>Alphaproteobacteria</taxon>
        <taxon>Acetobacterales</taxon>
        <taxon>Acetobacteraceae</taxon>
        <taxon>Sorlinia</taxon>
    </lineage>
</organism>
<keyword evidence="2" id="KW-1185">Reference proteome</keyword>
<name>A0ABU7TZZ9_9PROT</name>
<evidence type="ECO:0000313" key="2">
    <source>
        <dbReference type="Proteomes" id="UP001312908"/>
    </source>
</evidence>
<dbReference type="RefSeq" id="WP_394819143.1">
    <property type="nucleotide sequence ID" value="NZ_JAWJZY010000002.1"/>
</dbReference>